<keyword evidence="9 13" id="KW-0418">Kinase</keyword>
<sequence>MPVIIVGNIFIGGTGKTPVSIALIQALKQRGFTPGVISRGYGADIKHEAICAYLPNASSTSGDKVPVTQHIIAPAEESTLTETSPSAPIKWAEKIGDEPSILAQYAPVAVHPRRQKAIELLLKTYPTVDILISDDGLQHYAIDRDIEIIVQDTRGIGNGYLLPAGPLRESPSRLNTVDYVVTNYNTREQALSAQLSPPKNTESHDSQSTLDETQVPEQIGMYLTLAEFEHLLTGKIYTITEFIQQHQQQNIYAISGIGHPERFYQSLRNQGVPLNGTKDFPDHHDYSVQDLVPFNHAIVVMTTKDAIKCRHFSQNNWWCVHTKAEFIPSTFFDHLEDKIKHLPIFLKKKFDFRQTL</sequence>
<comment type="function">
    <text evidence="1 13">Transfers the gamma-phosphate of ATP to the 4'-position of a tetraacyldisaccharide 1-phosphate intermediate (termed DS-1-P) to form tetraacyldisaccharide 1,4'-bis-phosphate (lipid IVA).</text>
</comment>
<dbReference type="SUPFAM" id="SSF52540">
    <property type="entry name" value="P-loop containing nucleoside triphosphate hydrolases"/>
    <property type="match status" value="1"/>
</dbReference>
<dbReference type="GO" id="GO:0009244">
    <property type="term" value="P:lipopolysaccharide core region biosynthetic process"/>
    <property type="evidence" value="ECO:0007669"/>
    <property type="project" value="TreeGrafter"/>
</dbReference>
<evidence type="ECO:0000256" key="10">
    <source>
        <dbReference type="ARBA" id="ARBA00022840"/>
    </source>
</evidence>
<evidence type="ECO:0000256" key="5">
    <source>
        <dbReference type="ARBA" id="ARBA00022516"/>
    </source>
</evidence>
<dbReference type="GO" id="GO:0009029">
    <property type="term" value="F:lipid-A 4'-kinase activity"/>
    <property type="evidence" value="ECO:0007669"/>
    <property type="project" value="UniProtKB-UniRule"/>
</dbReference>
<proteinExistence type="inferred from homology"/>
<dbReference type="Pfam" id="PF02606">
    <property type="entry name" value="LpxK"/>
    <property type="match status" value="2"/>
</dbReference>
<evidence type="ECO:0000313" key="16">
    <source>
        <dbReference type="Proteomes" id="UP000018766"/>
    </source>
</evidence>
<feature type="binding site" evidence="13">
    <location>
        <begin position="10"/>
        <end position="17"/>
    </location>
    <ligand>
        <name>ATP</name>
        <dbReference type="ChEBI" id="CHEBI:30616"/>
    </ligand>
</feature>
<evidence type="ECO:0000256" key="8">
    <source>
        <dbReference type="ARBA" id="ARBA00022741"/>
    </source>
</evidence>
<keyword evidence="7 13" id="KW-0808">Transferase</keyword>
<keyword evidence="5 13" id="KW-0444">Lipid biosynthesis</keyword>
<evidence type="ECO:0000256" key="9">
    <source>
        <dbReference type="ARBA" id="ARBA00022777"/>
    </source>
</evidence>
<protein>
    <recommendedName>
        <fullName evidence="4 13">Tetraacyldisaccharide 4'-kinase</fullName>
        <ecNumber evidence="3 13">2.7.1.130</ecNumber>
    </recommendedName>
    <alternativeName>
        <fullName evidence="12 13">Lipid A 4'-kinase</fullName>
    </alternativeName>
</protein>
<evidence type="ECO:0000256" key="13">
    <source>
        <dbReference type="HAMAP-Rule" id="MF_00409"/>
    </source>
</evidence>
<dbReference type="Proteomes" id="UP000018766">
    <property type="component" value="Unassembled WGS sequence"/>
</dbReference>
<comment type="pathway">
    <text evidence="2 13">Glycolipid biosynthesis; lipid IV(A) biosynthesis; lipid IV(A) from (3R)-3-hydroxytetradecanoyl-[acyl-carrier-protein] and UDP-N-acetyl-alpha-D-glucosamine: step 6/6.</text>
</comment>
<dbReference type="PANTHER" id="PTHR42724:SF1">
    <property type="entry name" value="TETRAACYLDISACCHARIDE 4'-KINASE, MITOCHONDRIAL-RELATED"/>
    <property type="match status" value="1"/>
</dbReference>
<dbReference type="OrthoDB" id="9766423at2"/>
<evidence type="ECO:0000256" key="4">
    <source>
        <dbReference type="ARBA" id="ARBA00016436"/>
    </source>
</evidence>
<keyword evidence="8 13" id="KW-0547">Nucleotide-binding</keyword>
<evidence type="ECO:0000256" key="2">
    <source>
        <dbReference type="ARBA" id="ARBA00004870"/>
    </source>
</evidence>
<reference evidence="15 16" key="1">
    <citation type="submission" date="2013-11" db="EMBL/GenBank/DDBJ databases">
        <title>Genomic analysis of Pelistega sp. HM-7.</title>
        <authorList>
            <person name="Kumbhare S.V."/>
            <person name="Shetty S.A."/>
            <person name="Sharma O."/>
            <person name="Dhotre D.P."/>
        </authorList>
    </citation>
    <scope>NUCLEOTIDE SEQUENCE [LARGE SCALE GENOMIC DNA]</scope>
    <source>
        <strain evidence="15 16">HM-7</strain>
    </source>
</reference>
<organism evidence="15 16">
    <name type="scientific">Pelistega indica</name>
    <dbReference type="NCBI Taxonomy" id="1414851"/>
    <lineage>
        <taxon>Bacteria</taxon>
        <taxon>Pseudomonadati</taxon>
        <taxon>Pseudomonadota</taxon>
        <taxon>Betaproteobacteria</taxon>
        <taxon>Burkholderiales</taxon>
        <taxon>Alcaligenaceae</taxon>
        <taxon>Pelistega</taxon>
    </lineage>
</organism>
<dbReference type="PATRIC" id="fig|1414851.3.peg.2161"/>
<feature type="region of interest" description="Disordered" evidence="14">
    <location>
        <begin position="191"/>
        <end position="211"/>
    </location>
</feature>
<dbReference type="CDD" id="cd01983">
    <property type="entry name" value="SIMIBI"/>
    <property type="match status" value="1"/>
</dbReference>
<dbReference type="HAMAP" id="MF_00409">
    <property type="entry name" value="LpxK"/>
    <property type="match status" value="1"/>
</dbReference>
<dbReference type="GO" id="GO:0005886">
    <property type="term" value="C:plasma membrane"/>
    <property type="evidence" value="ECO:0007669"/>
    <property type="project" value="TreeGrafter"/>
</dbReference>
<evidence type="ECO:0000256" key="3">
    <source>
        <dbReference type="ARBA" id="ARBA00012071"/>
    </source>
</evidence>
<evidence type="ECO:0000256" key="11">
    <source>
        <dbReference type="ARBA" id="ARBA00023098"/>
    </source>
</evidence>
<evidence type="ECO:0000313" key="15">
    <source>
        <dbReference type="EMBL" id="ETD68243.1"/>
    </source>
</evidence>
<keyword evidence="6 13" id="KW-0441">Lipid A biosynthesis</keyword>
<dbReference type="InterPro" id="IPR003758">
    <property type="entry name" value="LpxK"/>
</dbReference>
<evidence type="ECO:0000256" key="6">
    <source>
        <dbReference type="ARBA" id="ARBA00022556"/>
    </source>
</evidence>
<comment type="catalytic activity">
    <reaction evidence="13">
        <text>a lipid A disaccharide + ATP = a lipid IVA + ADP + H(+)</text>
        <dbReference type="Rhea" id="RHEA:67840"/>
        <dbReference type="ChEBI" id="CHEBI:15378"/>
        <dbReference type="ChEBI" id="CHEBI:30616"/>
        <dbReference type="ChEBI" id="CHEBI:176343"/>
        <dbReference type="ChEBI" id="CHEBI:176425"/>
        <dbReference type="ChEBI" id="CHEBI:456216"/>
        <dbReference type="EC" id="2.7.1.130"/>
    </reaction>
</comment>
<evidence type="ECO:0000256" key="12">
    <source>
        <dbReference type="ARBA" id="ARBA00029757"/>
    </source>
</evidence>
<name>V8FX12_9BURK</name>
<evidence type="ECO:0000256" key="7">
    <source>
        <dbReference type="ARBA" id="ARBA00022679"/>
    </source>
</evidence>
<dbReference type="EC" id="2.7.1.130" evidence="3 13"/>
<keyword evidence="11 13" id="KW-0443">Lipid metabolism</keyword>
<gene>
    <name evidence="13" type="primary">lpxK</name>
    <name evidence="15" type="ORF">V757_10340</name>
</gene>
<dbReference type="NCBIfam" id="TIGR00682">
    <property type="entry name" value="lpxK"/>
    <property type="match status" value="1"/>
</dbReference>
<dbReference type="GO" id="GO:0009245">
    <property type="term" value="P:lipid A biosynthetic process"/>
    <property type="evidence" value="ECO:0007669"/>
    <property type="project" value="UniProtKB-UniRule"/>
</dbReference>
<evidence type="ECO:0000256" key="14">
    <source>
        <dbReference type="SAM" id="MobiDB-lite"/>
    </source>
</evidence>
<dbReference type="InterPro" id="IPR027417">
    <property type="entry name" value="P-loop_NTPase"/>
</dbReference>
<keyword evidence="10 13" id="KW-0067">ATP-binding</keyword>
<dbReference type="PANTHER" id="PTHR42724">
    <property type="entry name" value="TETRAACYLDISACCHARIDE 4'-KINASE"/>
    <property type="match status" value="1"/>
</dbReference>
<dbReference type="EMBL" id="AYSV01000108">
    <property type="protein sequence ID" value="ETD68243.1"/>
    <property type="molecule type" value="Genomic_DNA"/>
</dbReference>
<comment type="caution">
    <text evidence="15">The sequence shown here is derived from an EMBL/GenBank/DDBJ whole genome shotgun (WGS) entry which is preliminary data.</text>
</comment>
<accession>V8FX12</accession>
<dbReference type="AlphaFoldDB" id="V8FX12"/>
<comment type="similarity">
    <text evidence="13">Belongs to the LpxK family.</text>
</comment>
<dbReference type="GO" id="GO:0005524">
    <property type="term" value="F:ATP binding"/>
    <property type="evidence" value="ECO:0007669"/>
    <property type="project" value="UniProtKB-UniRule"/>
</dbReference>
<keyword evidence="16" id="KW-1185">Reference proteome</keyword>
<evidence type="ECO:0000256" key="1">
    <source>
        <dbReference type="ARBA" id="ARBA00002274"/>
    </source>
</evidence>
<dbReference type="UniPathway" id="UPA00359">
    <property type="reaction ID" value="UER00482"/>
</dbReference>